<dbReference type="OrthoDB" id="8548325at2"/>
<name>A0A1H8TPL4_9PROT</name>
<dbReference type="AlphaFoldDB" id="A0A1H8TPL4"/>
<keyword evidence="2" id="KW-1185">Reference proteome</keyword>
<sequence>MMHAETLDKFNAISHLYKQKNNYSFYESGQLRRAKMHAAQLIGAIDTQQMLPPVLYQLLEASLVLETTDCKLLAAHLKRTPAIIRSEFKNICEILGSAENARDDRGFNSRKNKSAVNI</sequence>
<dbReference type="RefSeq" id="WP_090321648.1">
    <property type="nucleotide sequence ID" value="NZ_FNOE01000029.1"/>
</dbReference>
<dbReference type="STRING" id="42354.SAMN05216333_12632"/>
<gene>
    <name evidence="1" type="ORF">SAMN05216333_12632</name>
</gene>
<evidence type="ECO:0000313" key="2">
    <source>
        <dbReference type="Proteomes" id="UP000198814"/>
    </source>
</evidence>
<evidence type="ECO:0000313" key="1">
    <source>
        <dbReference type="EMBL" id="SEO92801.1"/>
    </source>
</evidence>
<accession>A0A1H8TPL4</accession>
<organism evidence="1 2">
    <name type="scientific">Nitrosomonas oligotropha</name>
    <dbReference type="NCBI Taxonomy" id="42354"/>
    <lineage>
        <taxon>Bacteria</taxon>
        <taxon>Pseudomonadati</taxon>
        <taxon>Pseudomonadota</taxon>
        <taxon>Betaproteobacteria</taxon>
        <taxon>Nitrosomonadales</taxon>
        <taxon>Nitrosomonadaceae</taxon>
        <taxon>Nitrosomonas</taxon>
    </lineage>
</organism>
<dbReference type="EMBL" id="FODO01000026">
    <property type="protein sequence ID" value="SEO92801.1"/>
    <property type="molecule type" value="Genomic_DNA"/>
</dbReference>
<protein>
    <submittedName>
        <fullName evidence="1">Uncharacterized protein</fullName>
    </submittedName>
</protein>
<dbReference type="Proteomes" id="UP000198814">
    <property type="component" value="Unassembled WGS sequence"/>
</dbReference>
<proteinExistence type="predicted"/>
<reference evidence="2" key="1">
    <citation type="submission" date="2016-10" db="EMBL/GenBank/DDBJ databases">
        <authorList>
            <person name="Varghese N."/>
            <person name="Submissions S."/>
        </authorList>
    </citation>
    <scope>NUCLEOTIDE SEQUENCE [LARGE SCALE GENOMIC DNA]</scope>
    <source>
        <strain evidence="2">Nm76</strain>
    </source>
</reference>